<proteinExistence type="predicted"/>
<evidence type="ECO:0000256" key="1">
    <source>
        <dbReference type="SAM" id="MobiDB-lite"/>
    </source>
</evidence>
<dbReference type="EMBL" id="JACAZI010000021">
    <property type="protein sequence ID" value="KAF7338625.1"/>
    <property type="molecule type" value="Genomic_DNA"/>
</dbReference>
<dbReference type="OrthoDB" id="2507795at2759"/>
<feature type="compositionally biased region" description="Acidic residues" evidence="1">
    <location>
        <begin position="658"/>
        <end position="687"/>
    </location>
</feature>
<protein>
    <submittedName>
        <fullName evidence="2">Uncharacterized protein</fullName>
    </submittedName>
</protein>
<feature type="compositionally biased region" description="Basic and acidic residues" evidence="1">
    <location>
        <begin position="608"/>
        <end position="618"/>
    </location>
</feature>
<dbReference type="Pfam" id="PF10336">
    <property type="entry name" value="DUF2420"/>
    <property type="match status" value="1"/>
</dbReference>
<accession>A0A8H6XC61</accession>
<gene>
    <name evidence="2" type="ORF">MVEN_02088800</name>
</gene>
<feature type="region of interest" description="Disordered" evidence="1">
    <location>
        <begin position="410"/>
        <end position="738"/>
    </location>
</feature>
<sequence>MSTMLYDAPMADGYPIDIDMHHPEPWFDAEAKMEDDAPHFTDHDSTLSVEIDMDDHYQEVEYEMGDGEGEERYEEMSSDLLDIEVHDASEPVLEDATLPPAEVVKPPDSNPFGISSTELSLVPVATTPAMSPLPPDTDLPDAASEHVEAAEEEPGDEENASDHHPDPPVEAVVPHVDDENVEAHDQYQQLHHESGDRQAETGATDVPQAEVQQQTGMDNTDLPQPEEHHLSPDAATSDSHVVDEPVAGDPHEISEGVYIDPPPAVLVSFESSDFPDICLFNQPARSRSPSPSAEGHEQAYQVFDLLLHHRPILYYEPLASVFEALRQEEYLARIPHLADSELVLDAYDLQLVISEDNVYAREVTLHDLNVLHDGSDIAGPLRLRLKSVLPRFILRYHLLQDQVSRLNLAAAGDEQEPTTEATEQAQVQTDSRHQDNNEPQAAEAQEVTHESVRANGNPSGAADDDERPEEPEVAASEAEASAQYPESVREDVEENVAEEYADNETGDDEGHGEKLQHEEVGSAETEDLPAPPDDDDDDDDDEEHVEEQKEEEEFVVVEAPGPKPIIPLTGAVVEDTGNELENALDPPPSLHSGPQNESGPSNLQTQSHAEESETRVDTEDATGVLAGSSLFTGDPPFTKLMTYDADDPVDPPPHDGAFDEGESYEEEETQWEDAVEGDQDPDTTWEAEEARKTASNESSVTLSSKASKRSFDELELEEDEVGGKSPPGSPGAKRTRVD</sequence>
<feature type="compositionally biased region" description="Polar residues" evidence="1">
    <location>
        <begin position="695"/>
        <end position="705"/>
    </location>
</feature>
<feature type="region of interest" description="Disordered" evidence="1">
    <location>
        <begin position="126"/>
        <end position="172"/>
    </location>
</feature>
<feature type="compositionally biased region" description="Low complexity" evidence="1">
    <location>
        <begin position="473"/>
        <end position="486"/>
    </location>
</feature>
<evidence type="ECO:0000313" key="3">
    <source>
        <dbReference type="Proteomes" id="UP000620124"/>
    </source>
</evidence>
<feature type="compositionally biased region" description="Acidic residues" evidence="1">
    <location>
        <begin position="462"/>
        <end position="472"/>
    </location>
</feature>
<keyword evidence="3" id="KW-1185">Reference proteome</keyword>
<feature type="compositionally biased region" description="Acidic residues" evidence="1">
    <location>
        <begin position="524"/>
        <end position="555"/>
    </location>
</feature>
<comment type="caution">
    <text evidence="2">The sequence shown here is derived from an EMBL/GenBank/DDBJ whole genome shotgun (WGS) entry which is preliminary data.</text>
</comment>
<feature type="compositionally biased region" description="Acidic residues" evidence="1">
    <location>
        <begin position="150"/>
        <end position="159"/>
    </location>
</feature>
<name>A0A8H6XC61_9AGAR</name>
<dbReference type="InterPro" id="IPR018822">
    <property type="entry name" value="UPF0646"/>
</dbReference>
<reference evidence="2" key="1">
    <citation type="submission" date="2020-05" db="EMBL/GenBank/DDBJ databases">
        <title>Mycena genomes resolve the evolution of fungal bioluminescence.</title>
        <authorList>
            <person name="Tsai I.J."/>
        </authorList>
    </citation>
    <scope>NUCLEOTIDE SEQUENCE</scope>
    <source>
        <strain evidence="2">CCC161011</strain>
    </source>
</reference>
<feature type="region of interest" description="Disordered" evidence="1">
    <location>
        <begin position="216"/>
        <end position="256"/>
    </location>
</feature>
<feature type="compositionally biased region" description="Low complexity" evidence="1">
    <location>
        <begin position="418"/>
        <end position="429"/>
    </location>
</feature>
<dbReference type="AlphaFoldDB" id="A0A8H6XC61"/>
<feature type="compositionally biased region" description="Basic and acidic residues" evidence="1">
    <location>
        <begin position="508"/>
        <end position="520"/>
    </location>
</feature>
<feature type="compositionally biased region" description="Polar residues" evidence="1">
    <location>
        <begin position="592"/>
        <end position="607"/>
    </location>
</feature>
<feature type="compositionally biased region" description="Acidic residues" evidence="1">
    <location>
        <begin position="491"/>
        <end position="507"/>
    </location>
</feature>
<organism evidence="2 3">
    <name type="scientific">Mycena venus</name>
    <dbReference type="NCBI Taxonomy" id="2733690"/>
    <lineage>
        <taxon>Eukaryota</taxon>
        <taxon>Fungi</taxon>
        <taxon>Dikarya</taxon>
        <taxon>Basidiomycota</taxon>
        <taxon>Agaricomycotina</taxon>
        <taxon>Agaricomycetes</taxon>
        <taxon>Agaricomycetidae</taxon>
        <taxon>Agaricales</taxon>
        <taxon>Marasmiineae</taxon>
        <taxon>Mycenaceae</taxon>
        <taxon>Mycena</taxon>
    </lineage>
</organism>
<dbReference type="Proteomes" id="UP000620124">
    <property type="component" value="Unassembled WGS sequence"/>
</dbReference>
<evidence type="ECO:0000313" key="2">
    <source>
        <dbReference type="EMBL" id="KAF7338625.1"/>
    </source>
</evidence>